<name>A0AAE0DHF2_9LECA</name>
<gene>
    <name evidence="2" type="ORF">OEA41_008743</name>
</gene>
<evidence type="ECO:0000313" key="2">
    <source>
        <dbReference type="EMBL" id="KAK3169360.1"/>
    </source>
</evidence>
<dbReference type="EMBL" id="JASNWA010000009">
    <property type="protein sequence ID" value="KAK3169360.1"/>
    <property type="molecule type" value="Genomic_DNA"/>
</dbReference>
<dbReference type="AlphaFoldDB" id="A0AAE0DHF2"/>
<dbReference type="InterPro" id="IPR000073">
    <property type="entry name" value="AB_hydrolase_1"/>
</dbReference>
<dbReference type="Gene3D" id="3.40.50.1820">
    <property type="entry name" value="alpha/beta hydrolase"/>
    <property type="match status" value="1"/>
</dbReference>
<dbReference type="PANTHER" id="PTHR43689:SF8">
    <property type="entry name" value="ALPHA_BETA-HYDROLASES SUPERFAMILY PROTEIN"/>
    <property type="match status" value="1"/>
</dbReference>
<feature type="domain" description="AB hydrolase-1" evidence="1">
    <location>
        <begin position="50"/>
        <end position="304"/>
    </location>
</feature>
<dbReference type="PANTHER" id="PTHR43689">
    <property type="entry name" value="HYDROLASE"/>
    <property type="match status" value="1"/>
</dbReference>
<evidence type="ECO:0000259" key="1">
    <source>
        <dbReference type="Pfam" id="PF00561"/>
    </source>
</evidence>
<dbReference type="Proteomes" id="UP001276659">
    <property type="component" value="Unassembled WGS sequence"/>
</dbReference>
<protein>
    <recommendedName>
        <fullName evidence="1">AB hydrolase-1 domain-containing protein</fullName>
    </recommendedName>
</protein>
<keyword evidence="3" id="KW-1185">Reference proteome</keyword>
<accession>A0AAE0DHF2</accession>
<dbReference type="Pfam" id="PF00561">
    <property type="entry name" value="Abhydrolase_1"/>
    <property type="match status" value="1"/>
</dbReference>
<dbReference type="InterPro" id="IPR029058">
    <property type="entry name" value="AB_hydrolase_fold"/>
</dbReference>
<comment type="caution">
    <text evidence="2">The sequence shown here is derived from an EMBL/GenBank/DDBJ whole genome shotgun (WGS) entry which is preliminary data.</text>
</comment>
<proteinExistence type="predicted"/>
<sequence length="322" mass="35245">MWTTPTSPIFGTWTTSAAMSKPDFLDVAEGRIFWRFDAPVKAESESTSRPTLLFIHACVADHTLWDDQVAYGTAKGWGCLRYDLFGLGQSVPSESYLQEVPMPVVKHHEHTARVVEAFHAFSIETGQQRSTKVVVVGLSCGGAIAVDFVLSYPELVSGLVVCAGGLGGLDIGGTPNEDAMFKQVEEFMGKKDSENAAKMNVAIWGDGPAAKEGRADTSTRQKLYNWCKDIATREIAGTGGDAIPSEDLSDPPAAERLSQIKVKTMVALGRHDESSTIATMRYVAQHVQRAELKEFETAHMINLECPKEFNDWLGAFLDRLLQ</sequence>
<organism evidence="2 3">
    <name type="scientific">Lepraria neglecta</name>
    <dbReference type="NCBI Taxonomy" id="209136"/>
    <lineage>
        <taxon>Eukaryota</taxon>
        <taxon>Fungi</taxon>
        <taxon>Dikarya</taxon>
        <taxon>Ascomycota</taxon>
        <taxon>Pezizomycotina</taxon>
        <taxon>Lecanoromycetes</taxon>
        <taxon>OSLEUM clade</taxon>
        <taxon>Lecanoromycetidae</taxon>
        <taxon>Lecanorales</taxon>
        <taxon>Lecanorineae</taxon>
        <taxon>Stereocaulaceae</taxon>
        <taxon>Lepraria</taxon>
    </lineage>
</organism>
<dbReference type="SUPFAM" id="SSF53474">
    <property type="entry name" value="alpha/beta-Hydrolases"/>
    <property type="match status" value="1"/>
</dbReference>
<reference evidence="2" key="1">
    <citation type="submission" date="2022-11" db="EMBL/GenBank/DDBJ databases">
        <title>Chromosomal genome sequence assembly and mating type (MAT) locus characterization of the leprose asexual lichenized fungus Lepraria neglecta (Nyl.) Erichsen.</title>
        <authorList>
            <person name="Allen J.L."/>
            <person name="Pfeffer B."/>
        </authorList>
    </citation>
    <scope>NUCLEOTIDE SEQUENCE</scope>
    <source>
        <strain evidence="2">Allen 5258</strain>
    </source>
</reference>
<evidence type="ECO:0000313" key="3">
    <source>
        <dbReference type="Proteomes" id="UP001276659"/>
    </source>
</evidence>